<dbReference type="STRING" id="582675.SAMN05192565_12711"/>
<keyword evidence="9" id="KW-1185">Reference proteome</keyword>
<dbReference type="GO" id="GO:0051117">
    <property type="term" value="F:ATPase binding"/>
    <property type="evidence" value="ECO:0007669"/>
    <property type="project" value="TreeGrafter"/>
</dbReference>
<dbReference type="CDD" id="cd07016">
    <property type="entry name" value="S14_ClpP_1"/>
    <property type="match status" value="1"/>
</dbReference>
<dbReference type="RefSeq" id="WP_091974571.1">
    <property type="nucleotide sequence ID" value="NZ_FOPM01000027.1"/>
</dbReference>
<proteinExistence type="inferred from homology"/>
<dbReference type="EMBL" id="FOPM01000027">
    <property type="protein sequence ID" value="SFH04467.1"/>
    <property type="molecule type" value="Genomic_DNA"/>
</dbReference>
<sequence>MAALVNGNEIILTGTVGDLYWDDSFTSADVIFALAQVGREQDITIRLNSAGGVATEGAAIHSAIAAHKGRKVIVVEGIAASAASVIAMAGDEVVMSLGSLMMVHDPSGFTFGPITEHELSIRMLQALATSMAGIYAEKTGKTVADARADMQAELWMTPDEAVAAGYADRTLARAANDDSEPQPTAFDYRLFQHPPERLVALADQHAWTKRARPTAASPAVPPRQKENTMANEPAGSEPVVPPDPTAALAATVEGARNAATASTVSRADASEIAKLCVEGGVPAMAATLLAEGATVAQAKERIGAAGEVTNLVALARRKDPSLPTNLAATMLAEGKTVEQARAALFDKLVAHEDRTSISSHPPAAQGNAGPTASATSMERELKRAGMKKDA</sequence>
<evidence type="ECO:0000313" key="9">
    <source>
        <dbReference type="Proteomes" id="UP000199229"/>
    </source>
</evidence>
<feature type="region of interest" description="Disordered" evidence="7">
    <location>
        <begin position="209"/>
        <end position="244"/>
    </location>
</feature>
<name>A0A1I2WUT1_9HYPH</name>
<feature type="compositionally biased region" description="Basic and acidic residues" evidence="7">
    <location>
        <begin position="377"/>
        <end position="390"/>
    </location>
</feature>
<evidence type="ECO:0000256" key="5">
    <source>
        <dbReference type="ARBA" id="ARBA00022825"/>
    </source>
</evidence>
<dbReference type="InterPro" id="IPR029045">
    <property type="entry name" value="ClpP/crotonase-like_dom_sf"/>
</dbReference>
<keyword evidence="3 8" id="KW-0645">Protease</keyword>
<dbReference type="GO" id="GO:0004252">
    <property type="term" value="F:serine-type endopeptidase activity"/>
    <property type="evidence" value="ECO:0007669"/>
    <property type="project" value="InterPro"/>
</dbReference>
<keyword evidence="2" id="KW-0963">Cytoplasm</keyword>
<evidence type="ECO:0000256" key="1">
    <source>
        <dbReference type="ARBA" id="ARBA00007039"/>
    </source>
</evidence>
<dbReference type="Gene3D" id="3.90.226.10">
    <property type="entry name" value="2-enoyl-CoA Hydratase, Chain A, domain 1"/>
    <property type="match status" value="1"/>
</dbReference>
<evidence type="ECO:0000256" key="6">
    <source>
        <dbReference type="RuleBase" id="RU003567"/>
    </source>
</evidence>
<dbReference type="NCBIfam" id="NF045542">
    <property type="entry name" value="Clp_rel_HeadMat"/>
    <property type="match status" value="1"/>
</dbReference>
<dbReference type="PRINTS" id="PR00127">
    <property type="entry name" value="CLPPROTEASEP"/>
</dbReference>
<dbReference type="InterPro" id="IPR023562">
    <property type="entry name" value="ClpP/TepA"/>
</dbReference>
<evidence type="ECO:0000256" key="4">
    <source>
        <dbReference type="ARBA" id="ARBA00022801"/>
    </source>
</evidence>
<dbReference type="PANTHER" id="PTHR10381:SF70">
    <property type="entry name" value="ATP-DEPENDENT CLP PROTEASE PROTEOLYTIC SUBUNIT"/>
    <property type="match status" value="1"/>
</dbReference>
<organism evidence="8 9">
    <name type="scientific">Methylobacterium gossipiicola</name>
    <dbReference type="NCBI Taxonomy" id="582675"/>
    <lineage>
        <taxon>Bacteria</taxon>
        <taxon>Pseudomonadati</taxon>
        <taxon>Pseudomonadota</taxon>
        <taxon>Alphaproteobacteria</taxon>
        <taxon>Hyphomicrobiales</taxon>
        <taxon>Methylobacteriaceae</taxon>
        <taxon>Methylobacterium</taxon>
    </lineage>
</organism>
<feature type="region of interest" description="Disordered" evidence="7">
    <location>
        <begin position="353"/>
        <end position="390"/>
    </location>
</feature>
<evidence type="ECO:0000313" key="8">
    <source>
        <dbReference type="EMBL" id="SFH04467.1"/>
    </source>
</evidence>
<dbReference type="InterPro" id="IPR001907">
    <property type="entry name" value="ClpP"/>
</dbReference>
<keyword evidence="5" id="KW-0720">Serine protease</keyword>
<comment type="similarity">
    <text evidence="1 6">Belongs to the peptidase S14 family.</text>
</comment>
<accession>A0A1I2WUT1</accession>
<dbReference type="AlphaFoldDB" id="A0A1I2WUT1"/>
<gene>
    <name evidence="8" type="ORF">SAMN05192565_12711</name>
</gene>
<reference evidence="9" key="1">
    <citation type="submission" date="2016-10" db="EMBL/GenBank/DDBJ databases">
        <authorList>
            <person name="Varghese N."/>
            <person name="Submissions S."/>
        </authorList>
    </citation>
    <scope>NUCLEOTIDE SEQUENCE [LARGE SCALE GENOMIC DNA]</scope>
    <source>
        <strain evidence="9">Gh-105</strain>
    </source>
</reference>
<protein>
    <recommendedName>
        <fullName evidence="6">ATP-dependent Clp protease proteolytic subunit</fullName>
    </recommendedName>
</protein>
<dbReference type="Proteomes" id="UP000199229">
    <property type="component" value="Unassembled WGS sequence"/>
</dbReference>
<evidence type="ECO:0000256" key="7">
    <source>
        <dbReference type="SAM" id="MobiDB-lite"/>
    </source>
</evidence>
<dbReference type="GO" id="GO:0006515">
    <property type="term" value="P:protein quality control for misfolded or incompletely synthesized proteins"/>
    <property type="evidence" value="ECO:0007669"/>
    <property type="project" value="TreeGrafter"/>
</dbReference>
<dbReference type="PANTHER" id="PTHR10381">
    <property type="entry name" value="ATP-DEPENDENT CLP PROTEASE PROTEOLYTIC SUBUNIT"/>
    <property type="match status" value="1"/>
</dbReference>
<dbReference type="Pfam" id="PF00574">
    <property type="entry name" value="CLP_protease"/>
    <property type="match status" value="1"/>
</dbReference>
<evidence type="ECO:0000256" key="3">
    <source>
        <dbReference type="ARBA" id="ARBA00022670"/>
    </source>
</evidence>
<dbReference type="OrthoDB" id="9806592at2"/>
<dbReference type="GO" id="GO:0009368">
    <property type="term" value="C:endopeptidase Clp complex"/>
    <property type="evidence" value="ECO:0007669"/>
    <property type="project" value="TreeGrafter"/>
</dbReference>
<evidence type="ECO:0000256" key="2">
    <source>
        <dbReference type="ARBA" id="ARBA00022490"/>
    </source>
</evidence>
<keyword evidence="4" id="KW-0378">Hydrolase</keyword>
<dbReference type="GO" id="GO:0004176">
    <property type="term" value="F:ATP-dependent peptidase activity"/>
    <property type="evidence" value="ECO:0007669"/>
    <property type="project" value="InterPro"/>
</dbReference>
<dbReference type="SUPFAM" id="SSF52096">
    <property type="entry name" value="ClpP/crotonase"/>
    <property type="match status" value="1"/>
</dbReference>